<dbReference type="Pfam" id="PF13417">
    <property type="entry name" value="GST_N_3"/>
    <property type="match status" value="1"/>
</dbReference>
<evidence type="ECO:0000259" key="2">
    <source>
        <dbReference type="PROSITE" id="PS50404"/>
    </source>
</evidence>
<gene>
    <name evidence="3" type="ORF">TAPDE_002012</name>
</gene>
<comment type="caution">
    <text evidence="3">The sequence shown here is derived from an EMBL/GenBank/DDBJ whole genome shotgun (WGS) entry which is preliminary data.</text>
</comment>
<dbReference type="VEuPathDB" id="FungiDB:TAPDE_002012"/>
<dbReference type="AlphaFoldDB" id="R4X9J7"/>
<evidence type="ECO:0000313" key="4">
    <source>
        <dbReference type="Proteomes" id="UP000013776"/>
    </source>
</evidence>
<dbReference type="Proteomes" id="UP000013776">
    <property type="component" value="Unassembled WGS sequence"/>
</dbReference>
<dbReference type="InterPro" id="IPR036249">
    <property type="entry name" value="Thioredoxin-like_sf"/>
</dbReference>
<feature type="region of interest" description="Disordered" evidence="1">
    <location>
        <begin position="1"/>
        <end position="36"/>
    </location>
</feature>
<evidence type="ECO:0000256" key="1">
    <source>
        <dbReference type="SAM" id="MobiDB-lite"/>
    </source>
</evidence>
<dbReference type="OrthoDB" id="3923202at2759"/>
<reference evidence="3 4" key="1">
    <citation type="journal article" date="2013" name="MBio">
        <title>Genome sequencing of the plant pathogen Taphrina deformans, the causal agent of peach leaf curl.</title>
        <authorList>
            <person name="Cisse O.H."/>
            <person name="Almeida J.M.G.C.F."/>
            <person name="Fonseca A."/>
            <person name="Kumar A.A."/>
            <person name="Salojaervi J."/>
            <person name="Overmyer K."/>
            <person name="Hauser P.M."/>
            <person name="Pagni M."/>
        </authorList>
    </citation>
    <scope>NUCLEOTIDE SEQUENCE [LARGE SCALE GENOMIC DNA]</scope>
    <source>
        <strain evidence="4">PYCC 5710 / ATCC 11124 / CBS 356.35 / IMI 108563 / JCM 9778 / NBRC 8474</strain>
    </source>
</reference>
<keyword evidence="4" id="KW-1185">Reference proteome</keyword>
<dbReference type="STRING" id="1097556.R4X9J7"/>
<dbReference type="InterPro" id="IPR004045">
    <property type="entry name" value="Glutathione_S-Trfase_N"/>
</dbReference>
<dbReference type="eggNOG" id="ENOG502SQ0A">
    <property type="taxonomic scope" value="Eukaryota"/>
</dbReference>
<proteinExistence type="predicted"/>
<name>R4X9J7_TAPDE</name>
<dbReference type="Gene3D" id="3.40.30.10">
    <property type="entry name" value="Glutaredoxin"/>
    <property type="match status" value="1"/>
</dbReference>
<protein>
    <recommendedName>
        <fullName evidence="2">GST N-terminal domain-containing protein</fullName>
    </recommendedName>
</protein>
<evidence type="ECO:0000313" key="3">
    <source>
        <dbReference type="EMBL" id="CCG82080.1"/>
    </source>
</evidence>
<sequence>MSATGQACPVTGSKVTALPPDHPDTRNSDKPCPVTNATVDHHRDVVREHPVVSSSATAKDCPVLSQAEQDQVCPVVGTSVTALPPSHPTTTNGDVCPVTKAKSSDHKGLVHAHPDISASATAKDCPVLSSTTNQTTTSAVFATTTPKGTTAGALVEKCPITGSQVTTLPPDHPPTTDGEVCPVTKATLTHHNGVVREHPPVAANATAKDCPVLQKAEEAKVCPVVGTTATVLPPNHPTAVDGQACPVTGAKAEHHNNLNPHPSVSQANGNAKCPVTGAVAEHHTSVDPGVANATVAQCPVTGQFADGSRPEVQLPEELAAEPIKYTLMGIPFSTYTRTVAMGLHELKIPFTQVPVPPHSEEILEYNPFGRLPVLLLEHSGKTMSMFETDSIVRYLDSADDRILRFPAKDMVTNQKVEEWIGIITNYVFPAVEQGVVKPHLSDKTANLQTRDKSLRPNSYCTIDTKN</sequence>
<accession>R4X9J7</accession>
<dbReference type="SUPFAM" id="SSF52833">
    <property type="entry name" value="Thioredoxin-like"/>
    <property type="match status" value="1"/>
</dbReference>
<feature type="domain" description="GST N-terminal" evidence="2">
    <location>
        <begin position="323"/>
        <end position="403"/>
    </location>
</feature>
<dbReference type="PROSITE" id="PS50404">
    <property type="entry name" value="GST_NTER"/>
    <property type="match status" value="1"/>
</dbReference>
<organism evidence="3 4">
    <name type="scientific">Taphrina deformans (strain PYCC 5710 / ATCC 11124 / CBS 356.35 / IMI 108563 / JCM 9778 / NBRC 8474)</name>
    <name type="common">Peach leaf curl fungus</name>
    <name type="synonym">Lalaria deformans</name>
    <dbReference type="NCBI Taxonomy" id="1097556"/>
    <lineage>
        <taxon>Eukaryota</taxon>
        <taxon>Fungi</taxon>
        <taxon>Dikarya</taxon>
        <taxon>Ascomycota</taxon>
        <taxon>Taphrinomycotina</taxon>
        <taxon>Taphrinomycetes</taxon>
        <taxon>Taphrinales</taxon>
        <taxon>Taphrinaceae</taxon>
        <taxon>Taphrina</taxon>
    </lineage>
</organism>
<dbReference type="EMBL" id="CAHR02000069">
    <property type="protein sequence ID" value="CCG82080.1"/>
    <property type="molecule type" value="Genomic_DNA"/>
</dbReference>